<dbReference type="EMBL" id="VIWO01000005">
    <property type="protein sequence ID" value="TWF39605.1"/>
    <property type="molecule type" value="Genomic_DNA"/>
</dbReference>
<proteinExistence type="predicted"/>
<dbReference type="RefSeq" id="WP_145670803.1">
    <property type="nucleotide sequence ID" value="NZ_VIWO01000005.1"/>
</dbReference>
<accession>A0A561PNC0</accession>
<dbReference type="AlphaFoldDB" id="A0A561PNC0"/>
<evidence type="ECO:0000313" key="2">
    <source>
        <dbReference type="Proteomes" id="UP000320811"/>
    </source>
</evidence>
<name>A0A561PNC0_9BACT</name>
<reference evidence="1 2" key="1">
    <citation type="submission" date="2019-06" db="EMBL/GenBank/DDBJ databases">
        <title>Sorghum-associated microbial communities from plants grown in Nebraska, USA.</title>
        <authorList>
            <person name="Schachtman D."/>
        </authorList>
    </citation>
    <scope>NUCLEOTIDE SEQUENCE [LARGE SCALE GENOMIC DNA]</scope>
    <source>
        <strain evidence="1 2">1209</strain>
    </source>
</reference>
<dbReference type="Proteomes" id="UP000320811">
    <property type="component" value="Unassembled WGS sequence"/>
</dbReference>
<evidence type="ECO:0000313" key="1">
    <source>
        <dbReference type="EMBL" id="TWF39605.1"/>
    </source>
</evidence>
<protein>
    <submittedName>
        <fullName evidence="1">Uncharacterized protein</fullName>
    </submittedName>
</protein>
<comment type="caution">
    <text evidence="1">The sequence shown here is derived from an EMBL/GenBank/DDBJ whole genome shotgun (WGS) entry which is preliminary data.</text>
</comment>
<gene>
    <name evidence="1" type="ORF">FHW36_10542</name>
</gene>
<sequence>MARQSGIIPLKGTIGNITFYKTKAGHLAREKGGIDASRIATDPAFIRTRENGAEFGRAGKAGKLLRTAFRALLLNIGDSYMSSRLTREMVKVIQADATNVRGQRNVIDGEAELLKSFEFNSNARLGGTLYAPFTTAIDRAAGTLIVDIPPFVPVNMVAAPAGATHFKVLAAGAEIDFEAETFINGSAASAELPIDATPTAVMALTVNVTDNTTKPLFLALGVEFYQQVNGALYSLKNGAYNALALVDISGMPAAPNP</sequence>
<dbReference type="OrthoDB" id="645138at2"/>
<organism evidence="1 2">
    <name type="scientific">Chitinophaga polysaccharea</name>
    <dbReference type="NCBI Taxonomy" id="1293035"/>
    <lineage>
        <taxon>Bacteria</taxon>
        <taxon>Pseudomonadati</taxon>
        <taxon>Bacteroidota</taxon>
        <taxon>Chitinophagia</taxon>
        <taxon>Chitinophagales</taxon>
        <taxon>Chitinophagaceae</taxon>
        <taxon>Chitinophaga</taxon>
    </lineage>
</organism>
<keyword evidence="2" id="KW-1185">Reference proteome</keyword>